<keyword evidence="2" id="KW-1185">Reference proteome</keyword>
<evidence type="ECO:0000313" key="2">
    <source>
        <dbReference type="Proteomes" id="UP001497623"/>
    </source>
</evidence>
<dbReference type="EMBL" id="CAXKWB010043767">
    <property type="protein sequence ID" value="CAL4159824.1"/>
    <property type="molecule type" value="Genomic_DNA"/>
</dbReference>
<dbReference type="Proteomes" id="UP001497623">
    <property type="component" value="Unassembled WGS sequence"/>
</dbReference>
<sequence length="109" mass="12066">MQQVRISIRVMNCILMVQGLRKNPTSSSSCMGSLKALATHKTGKIEERAKLEKYPSRKNPTSSSSCMGSLKALATQKTGKIEERAKLEKYPPGELSNPTQVFFFLLSDT</sequence>
<comment type="caution">
    <text evidence="1">The sequence shown here is derived from an EMBL/GenBank/DDBJ whole genome shotgun (WGS) entry which is preliminary data.</text>
</comment>
<evidence type="ECO:0000313" key="1">
    <source>
        <dbReference type="EMBL" id="CAL4159824.1"/>
    </source>
</evidence>
<gene>
    <name evidence="1" type="ORF">MNOR_LOCUS32335</name>
</gene>
<name>A0AAV2S818_MEGNR</name>
<reference evidence="1 2" key="1">
    <citation type="submission" date="2024-05" db="EMBL/GenBank/DDBJ databases">
        <authorList>
            <person name="Wallberg A."/>
        </authorList>
    </citation>
    <scope>NUCLEOTIDE SEQUENCE [LARGE SCALE GENOMIC DNA]</scope>
</reference>
<accession>A0AAV2S818</accession>
<proteinExistence type="predicted"/>
<protein>
    <submittedName>
        <fullName evidence="1">Uncharacterized protein</fullName>
    </submittedName>
</protein>
<organism evidence="1 2">
    <name type="scientific">Meganyctiphanes norvegica</name>
    <name type="common">Northern krill</name>
    <name type="synonym">Thysanopoda norvegica</name>
    <dbReference type="NCBI Taxonomy" id="48144"/>
    <lineage>
        <taxon>Eukaryota</taxon>
        <taxon>Metazoa</taxon>
        <taxon>Ecdysozoa</taxon>
        <taxon>Arthropoda</taxon>
        <taxon>Crustacea</taxon>
        <taxon>Multicrustacea</taxon>
        <taxon>Malacostraca</taxon>
        <taxon>Eumalacostraca</taxon>
        <taxon>Eucarida</taxon>
        <taxon>Euphausiacea</taxon>
        <taxon>Euphausiidae</taxon>
        <taxon>Meganyctiphanes</taxon>
    </lineage>
</organism>
<dbReference type="AlphaFoldDB" id="A0AAV2S818"/>